<organism evidence="4 5">
    <name type="scientific">Clupea harengus</name>
    <name type="common">Atlantic herring</name>
    <dbReference type="NCBI Taxonomy" id="7950"/>
    <lineage>
        <taxon>Eukaryota</taxon>
        <taxon>Metazoa</taxon>
        <taxon>Chordata</taxon>
        <taxon>Craniata</taxon>
        <taxon>Vertebrata</taxon>
        <taxon>Euteleostomi</taxon>
        <taxon>Actinopterygii</taxon>
        <taxon>Neopterygii</taxon>
        <taxon>Teleostei</taxon>
        <taxon>Clupei</taxon>
        <taxon>Clupeiformes</taxon>
        <taxon>Clupeoidei</taxon>
        <taxon>Clupeidae</taxon>
        <taxon>Clupea</taxon>
    </lineage>
</organism>
<dbReference type="GO" id="GO:0005634">
    <property type="term" value="C:nucleus"/>
    <property type="evidence" value="ECO:0007669"/>
    <property type="project" value="TreeGrafter"/>
</dbReference>
<dbReference type="GO" id="GO:0010389">
    <property type="term" value="P:regulation of G2/M transition of mitotic cell cycle"/>
    <property type="evidence" value="ECO:0007669"/>
    <property type="project" value="TreeGrafter"/>
</dbReference>
<feature type="coiled-coil region" evidence="1">
    <location>
        <begin position="469"/>
        <end position="496"/>
    </location>
</feature>
<feature type="compositionally biased region" description="Polar residues" evidence="2">
    <location>
        <begin position="1112"/>
        <end position="1125"/>
    </location>
</feature>
<feature type="compositionally biased region" description="Low complexity" evidence="2">
    <location>
        <begin position="578"/>
        <end position="587"/>
    </location>
</feature>
<evidence type="ECO:0000313" key="5">
    <source>
        <dbReference type="RefSeq" id="XP_042558706.1"/>
    </source>
</evidence>
<feature type="domain" description="Kinetochore protein Cenp-F/LEK1 Rb protein-binding" evidence="3">
    <location>
        <begin position="1203"/>
        <end position="1236"/>
    </location>
</feature>
<feature type="region of interest" description="Disordered" evidence="2">
    <location>
        <begin position="1027"/>
        <end position="1192"/>
    </location>
</feature>
<dbReference type="GO" id="GO:0000922">
    <property type="term" value="C:spindle pole"/>
    <property type="evidence" value="ECO:0007669"/>
    <property type="project" value="TreeGrafter"/>
</dbReference>
<dbReference type="GO" id="GO:0000278">
    <property type="term" value="P:mitotic cell cycle"/>
    <property type="evidence" value="ECO:0007669"/>
    <property type="project" value="TreeGrafter"/>
</dbReference>
<feature type="compositionally biased region" description="Basic and acidic residues" evidence="2">
    <location>
        <begin position="589"/>
        <end position="602"/>
    </location>
</feature>
<dbReference type="AlphaFoldDB" id="A0A8M1K4H8"/>
<feature type="compositionally biased region" description="Basic and acidic residues" evidence="2">
    <location>
        <begin position="627"/>
        <end position="717"/>
    </location>
</feature>
<evidence type="ECO:0000256" key="1">
    <source>
        <dbReference type="SAM" id="Coils"/>
    </source>
</evidence>
<feature type="compositionally biased region" description="Basic and acidic residues" evidence="2">
    <location>
        <begin position="414"/>
        <end position="429"/>
    </location>
</feature>
<evidence type="ECO:0000313" key="4">
    <source>
        <dbReference type="Proteomes" id="UP000515152"/>
    </source>
</evidence>
<feature type="compositionally biased region" description="Polar residues" evidence="2">
    <location>
        <begin position="438"/>
        <end position="451"/>
    </location>
</feature>
<dbReference type="PANTHER" id="PTHR18874">
    <property type="entry name" value="CMF/LEK/CENP CELL DIVISION-RELATED"/>
    <property type="match status" value="1"/>
</dbReference>
<evidence type="ECO:0000256" key="2">
    <source>
        <dbReference type="SAM" id="MobiDB-lite"/>
    </source>
</evidence>
<feature type="compositionally biased region" description="Low complexity" evidence="2">
    <location>
        <begin position="607"/>
        <end position="626"/>
    </location>
</feature>
<feature type="compositionally biased region" description="Low complexity" evidence="2">
    <location>
        <begin position="1048"/>
        <end position="1059"/>
    </location>
</feature>
<feature type="compositionally biased region" description="Low complexity" evidence="2">
    <location>
        <begin position="994"/>
        <end position="1005"/>
    </location>
</feature>
<gene>
    <name evidence="5" type="primary">LOC105911795</name>
</gene>
<feature type="region of interest" description="Disordered" evidence="2">
    <location>
        <begin position="871"/>
        <end position="1005"/>
    </location>
</feature>
<name>A0A8M1K4H8_CLUHA</name>
<feature type="compositionally biased region" description="Basic and acidic residues" evidence="2">
    <location>
        <begin position="725"/>
        <end position="745"/>
    </location>
</feature>
<protein>
    <submittedName>
        <fullName evidence="5">Protein MLP1 homolog</fullName>
    </submittedName>
</protein>
<keyword evidence="4" id="KW-1185">Reference proteome</keyword>
<dbReference type="RefSeq" id="XP_042558706.1">
    <property type="nucleotide sequence ID" value="XM_042702772.1"/>
</dbReference>
<dbReference type="InterPro" id="IPR018302">
    <property type="entry name" value="CenpF/LEK1_Rb-prot-bd"/>
</dbReference>
<feature type="compositionally biased region" description="Polar residues" evidence="2">
    <location>
        <begin position="961"/>
        <end position="977"/>
    </location>
</feature>
<dbReference type="KEGG" id="char:105911795"/>
<accession>A0A8M1K4H8</accession>
<feature type="compositionally biased region" description="Low complexity" evidence="2">
    <location>
        <begin position="890"/>
        <end position="901"/>
    </location>
</feature>
<feature type="compositionally biased region" description="Basic and acidic residues" evidence="2">
    <location>
        <begin position="874"/>
        <end position="888"/>
    </location>
</feature>
<dbReference type="Pfam" id="PF10490">
    <property type="entry name" value="CENP-F_C_Rb_bdg"/>
    <property type="match status" value="1"/>
</dbReference>
<dbReference type="InterPro" id="IPR043513">
    <property type="entry name" value="Cenp-F"/>
</dbReference>
<dbReference type="GO" id="GO:0000775">
    <property type="term" value="C:chromosome, centromeric region"/>
    <property type="evidence" value="ECO:0007669"/>
    <property type="project" value="InterPro"/>
</dbReference>
<evidence type="ECO:0000259" key="3">
    <source>
        <dbReference type="Pfam" id="PF10490"/>
    </source>
</evidence>
<keyword evidence="1" id="KW-0175">Coiled coil</keyword>
<dbReference type="GO" id="GO:0070840">
    <property type="term" value="F:dynein complex binding"/>
    <property type="evidence" value="ECO:0007669"/>
    <property type="project" value="TreeGrafter"/>
</dbReference>
<feature type="region of interest" description="Disordered" evidence="2">
    <location>
        <begin position="334"/>
        <end position="359"/>
    </location>
</feature>
<feature type="region of interest" description="Disordered" evidence="2">
    <location>
        <begin position="578"/>
        <end position="849"/>
    </location>
</feature>
<dbReference type="PANTHER" id="PTHR18874:SF10">
    <property type="entry name" value="CENTROMERE PROTEIN F"/>
    <property type="match status" value="1"/>
</dbReference>
<dbReference type="GO" id="GO:0051310">
    <property type="term" value="P:metaphase chromosome alignment"/>
    <property type="evidence" value="ECO:0007669"/>
    <property type="project" value="TreeGrafter"/>
</dbReference>
<feature type="compositionally biased region" description="Basic and acidic residues" evidence="2">
    <location>
        <begin position="753"/>
        <end position="789"/>
    </location>
</feature>
<feature type="region of interest" description="Disordered" evidence="2">
    <location>
        <begin position="397"/>
        <end position="453"/>
    </location>
</feature>
<dbReference type="GeneID" id="105911795"/>
<feature type="compositionally biased region" description="Basic and acidic residues" evidence="2">
    <location>
        <begin position="810"/>
        <end position="824"/>
    </location>
</feature>
<feature type="compositionally biased region" description="Acidic residues" evidence="2">
    <location>
        <begin position="1144"/>
        <end position="1157"/>
    </location>
</feature>
<dbReference type="Proteomes" id="UP000515152">
    <property type="component" value="Chromosome 20"/>
</dbReference>
<dbReference type="GO" id="GO:0008017">
    <property type="term" value="F:microtubule binding"/>
    <property type="evidence" value="ECO:0007669"/>
    <property type="project" value="InterPro"/>
</dbReference>
<feature type="region of interest" description="Disordered" evidence="2">
    <location>
        <begin position="1"/>
        <end position="79"/>
    </location>
</feature>
<feature type="compositionally biased region" description="Basic and acidic residues" evidence="2">
    <location>
        <begin position="1"/>
        <end position="74"/>
    </location>
</feature>
<sequence length="1257" mass="136490">MESQKERKAEAEDERRECDGLREALSEMESKGCELQEESARMKEDLEALRVELSQEREDREKGREEERQGKEEGLGTEDLLTKVAELEGELEELRKAPKENLPLKYLPLNCSCDNKAMVFNDEDIIPSPVDHVSFCQAVNLQNTMVSQEASTKSLITDLGASKKLVEHSRNEKEARSSSLAQDVACLRDECDSLRAERDLEAGKAKAAQNRLEVLQKQVTSQTKQLTQAFENQSSHIEGLLLELQQRDTALQRQQEELHLCQEEMSLLRAAKEMVETELTKEVSASSDVAKEVSASSDDVTEDKNKPEALCDRMENTKAKTLDRETEDLSIKNASITSSHIEPQAGEQPNEVISSNTSNVPLQTNVRDVSLTDVLSGPPECAIATSGSTVALVEVSGNSNEKSSVHADPTVQRSRSEVPLEPRDRRHESPAAAFASEQMEQSHNSTLQPSPTDVLARDVKTVTKVAEELLESQREVDLLRTQNAQLTQKLKEASVEATQSVRMENEQLRSRLKLLETASVHIQDCLPTDGEDGGALRLCAEGQGDLFIKASVPSVQPVPLQSEATAETEAATEKIAAAETEATAETEAAAERSSEDIPHGEAENSEESVPSVQPVPQQSEATAKTEATAERSSEDTPHREAAAETEAAVKRSSEDTPHREAAVERSSEDTPHDEAAVDRSSEDTPHREAAVERSSEDTPHREAAVERSSEDTPHDEAAVESSSEDTPHDEAAVERSSEDTPHDEAAVESSSEDTPHDEAAVERSSEDTPHDEAAVERSSEDTPHREETSPHSNITSHEQQLQALLSELQRLTEENGRQAEELELWRVTSQEPPELLPGPTAGHHGDGDSIVLVREDHILLSCGANRMGGQILETRSEIHHHQSEEASHHPSSATTQPQQHTPAPPREEVEYASLKSSECEDGAPTHEVSSRRGVEPMTNAPPGSAGDLWAQTAGTDPAGGDNTTEPPQDSLTETKTVGQADKEYQLAGPHTPRASAKANSLPAAASRERIAVAVTVTVTEAFEDAVPQTRAGDSGTDVAHAERESLRASADGGVGSASAMPCEMCPTETHQRSTEGAGENFRPPEASRAGAEGRPEVMGFESAQVGRGVKSAATQTDETAESAENTPHRHQKGAVLDAGTQTDGGEEEEEEEEDELTDSPCPSPEQAAECEKLLRSSSFPIPANPAHLAERIRRNRSRMSAAYDDTEYEPYGLPEVVMKGFADIPSGPACPYVLRRGLLGTPAVPLPVREEDSKLDP</sequence>
<dbReference type="OrthoDB" id="10255522at2759"/>
<proteinExistence type="predicted"/>
<reference evidence="5" key="1">
    <citation type="submission" date="2025-08" db="UniProtKB">
        <authorList>
            <consortium name="RefSeq"/>
        </authorList>
    </citation>
    <scope>IDENTIFICATION</scope>
</reference>
<feature type="compositionally biased region" description="Low complexity" evidence="2">
    <location>
        <begin position="799"/>
        <end position="809"/>
    </location>
</feature>